<evidence type="ECO:0000313" key="1">
    <source>
        <dbReference type="EMBL" id="GEA82732.1"/>
    </source>
</evidence>
<dbReference type="EMBL" id="BJLP01000093">
    <property type="protein sequence ID" value="GEA82732.1"/>
    <property type="molecule type" value="Genomic_DNA"/>
</dbReference>
<dbReference type="SUPFAM" id="SSF82607">
    <property type="entry name" value="YbaB-like"/>
    <property type="match status" value="1"/>
</dbReference>
<organism evidence="1 2">
    <name type="scientific">Cellulomonas uda</name>
    <dbReference type="NCBI Taxonomy" id="1714"/>
    <lineage>
        <taxon>Bacteria</taxon>
        <taxon>Bacillati</taxon>
        <taxon>Actinomycetota</taxon>
        <taxon>Actinomycetes</taxon>
        <taxon>Micrococcales</taxon>
        <taxon>Cellulomonadaceae</taxon>
        <taxon>Cellulomonas</taxon>
    </lineage>
</organism>
<name>A0A4Y3KFI8_CELUD</name>
<sequence length="132" mass="14072">MDPYAPLADARERLKQLQRDAHQTAAETARIAARIEQATYSAWSAGREVRVTLGPDALIQGVEFTPHAMRTAPRALAAATMDAHRRAVALLRASVDEAVREAPASVGDLSGAVAAAAHEMLPAADEPPDVRR</sequence>
<dbReference type="InterPro" id="IPR004401">
    <property type="entry name" value="YbaB/EbfC"/>
</dbReference>
<dbReference type="Pfam" id="PF02575">
    <property type="entry name" value="YbaB_DNA_bd"/>
    <property type="match status" value="1"/>
</dbReference>
<protein>
    <recommendedName>
        <fullName evidence="3">DNA-binding protein</fullName>
    </recommendedName>
</protein>
<dbReference type="Proteomes" id="UP000315842">
    <property type="component" value="Unassembled WGS sequence"/>
</dbReference>
<proteinExistence type="predicted"/>
<comment type="caution">
    <text evidence="1">The sequence shown here is derived from an EMBL/GenBank/DDBJ whole genome shotgun (WGS) entry which is preliminary data.</text>
</comment>
<keyword evidence="2" id="KW-1185">Reference proteome</keyword>
<dbReference type="Gene3D" id="3.30.1310.10">
    <property type="entry name" value="Nucleoid-associated protein YbaB-like domain"/>
    <property type="match status" value="1"/>
</dbReference>
<accession>A0A4Y3KFI8</accession>
<gene>
    <name evidence="1" type="ORF">CUD01_31760</name>
</gene>
<dbReference type="RefSeq" id="WP_094179604.1">
    <property type="nucleotide sequence ID" value="NZ_BJLP01000093.1"/>
</dbReference>
<dbReference type="GO" id="GO:0003677">
    <property type="term" value="F:DNA binding"/>
    <property type="evidence" value="ECO:0007669"/>
    <property type="project" value="InterPro"/>
</dbReference>
<dbReference type="InterPro" id="IPR036894">
    <property type="entry name" value="YbaB-like_sf"/>
</dbReference>
<reference evidence="1 2" key="1">
    <citation type="submission" date="2019-06" db="EMBL/GenBank/DDBJ databases">
        <title>Whole genome shotgun sequence of Cellulomonas uda NBRC 3747.</title>
        <authorList>
            <person name="Hosoyama A."/>
            <person name="Uohara A."/>
            <person name="Ohji S."/>
            <person name="Ichikawa N."/>
        </authorList>
    </citation>
    <scope>NUCLEOTIDE SEQUENCE [LARGE SCALE GENOMIC DNA]</scope>
    <source>
        <strain evidence="1 2">NBRC 3747</strain>
    </source>
</reference>
<evidence type="ECO:0008006" key="3">
    <source>
        <dbReference type="Google" id="ProtNLM"/>
    </source>
</evidence>
<dbReference type="AlphaFoldDB" id="A0A4Y3KFI8"/>
<evidence type="ECO:0000313" key="2">
    <source>
        <dbReference type="Proteomes" id="UP000315842"/>
    </source>
</evidence>